<dbReference type="Proteomes" id="UP000676717">
    <property type="component" value="Segment"/>
</dbReference>
<reference evidence="1" key="1">
    <citation type="journal article" date="2021" name="Pharmaceuticals (Basel)">
        <title>epsilon(2)-Phages Are Naturally Bred and Have a Vastly Improved Host Range in Staphylococcus aureus over Wild Type Phages.</title>
        <authorList>
            <person name="Saez Moreno D."/>
            <person name="Visram Z."/>
            <person name="Mutti M."/>
            <person name="Restrepo-Cordoba M."/>
            <person name="Hartmann S."/>
            <person name="Kremers A.I."/>
            <person name="Tisakova L."/>
            <person name="Schertler S."/>
            <person name="Wittmann J."/>
            <person name="Kalali B."/>
            <person name="Monecke S."/>
            <person name="Ehricht R."/>
            <person name="Resch G."/>
            <person name="Corsini L."/>
        </authorList>
    </citation>
    <scope>NUCLEOTIDE SEQUENCE</scope>
</reference>
<dbReference type="InterPro" id="IPR055696">
    <property type="entry name" value="DUF7272"/>
</dbReference>
<gene>
    <name evidence="1" type="ORF">PM56_030</name>
</gene>
<accession>A0A8E5KAP2</accession>
<name>A0A8E5KAP2_9CAUD</name>
<evidence type="ECO:0000313" key="2">
    <source>
        <dbReference type="Proteomes" id="UP000676717"/>
    </source>
</evidence>
<proteinExistence type="predicted"/>
<protein>
    <submittedName>
        <fullName evidence="1">Uncharacterized protein</fullName>
    </submittedName>
</protein>
<evidence type="ECO:0000313" key="1">
    <source>
        <dbReference type="EMBL" id="QVD57575.1"/>
    </source>
</evidence>
<organism evidence="1 2">
    <name type="scientific">Staphylococcus phage PM56</name>
    <dbReference type="NCBI Taxonomy" id="2834980"/>
    <lineage>
        <taxon>Viruses</taxon>
        <taxon>Duplodnaviria</taxon>
        <taxon>Heunggongvirae</taxon>
        <taxon>Uroviricota</taxon>
        <taxon>Caudoviricetes</taxon>
        <taxon>Herelleviridae</taxon>
        <taxon>Twortvirinae</taxon>
        <taxon>Silviavirus</taxon>
        <taxon>Silviavirus remus</taxon>
    </lineage>
</organism>
<dbReference type="Pfam" id="PF23937">
    <property type="entry name" value="DUF7272"/>
    <property type="match status" value="1"/>
</dbReference>
<sequence>MRKERIVDYLYNVKNIDNNLTIQGIENSLFNKESLQDLVPDFDTSSKEINESNLYLCTIPEDYNSDHVESGQYIGIDVGYVSEDPAFDHLIGQVPRSVYEKAHVMQPLIKIENTDIDYTQADMINDIKVGTSISDVKIKDKLSLMSNNLITHLEIVDKYYFDSSIEEALLKYYELKNPDYYLKHFLKLKELVRDNRMIYCPLLLKCIKVID</sequence>
<dbReference type="EMBL" id="MW546071">
    <property type="protein sequence ID" value="QVD57575.1"/>
    <property type="molecule type" value="Genomic_DNA"/>
</dbReference>